<feature type="region of interest" description="Disordered" evidence="17">
    <location>
        <begin position="1422"/>
        <end position="1521"/>
    </location>
</feature>
<feature type="compositionally biased region" description="Basic residues" evidence="17">
    <location>
        <begin position="1468"/>
        <end position="1480"/>
    </location>
</feature>
<dbReference type="PIRSF" id="PIRSF017127">
    <property type="entry name" value="Condensin_D2"/>
    <property type="match status" value="1"/>
</dbReference>
<evidence type="ECO:0000256" key="5">
    <source>
        <dbReference type="ARBA" id="ARBA00016064"/>
    </source>
</evidence>
<evidence type="ECO:0000256" key="12">
    <source>
        <dbReference type="ARBA" id="ARBA00023242"/>
    </source>
</evidence>
<dbReference type="GO" id="GO:0051301">
    <property type="term" value="P:cell division"/>
    <property type="evidence" value="ECO:0007669"/>
    <property type="project" value="UniProtKB-KW"/>
</dbReference>
<evidence type="ECO:0000256" key="2">
    <source>
        <dbReference type="ARBA" id="ARBA00004286"/>
    </source>
</evidence>
<evidence type="ECO:0000256" key="1">
    <source>
        <dbReference type="ARBA" id="ARBA00004123"/>
    </source>
</evidence>
<feature type="region of interest" description="Disordered" evidence="17">
    <location>
        <begin position="1"/>
        <end position="94"/>
    </location>
</feature>
<feature type="compositionally biased region" description="Polar residues" evidence="17">
    <location>
        <begin position="705"/>
        <end position="714"/>
    </location>
</feature>
<evidence type="ECO:0000256" key="9">
    <source>
        <dbReference type="ARBA" id="ARBA00022618"/>
    </source>
</evidence>
<dbReference type="PANTHER" id="PTHR14222:SF2">
    <property type="entry name" value="CONDENSIN COMPLEX SUBUNIT 1"/>
    <property type="match status" value="1"/>
</dbReference>
<dbReference type="GO" id="GO:0007076">
    <property type="term" value="P:mitotic chromosome condensation"/>
    <property type="evidence" value="ECO:0007669"/>
    <property type="project" value="InterPro"/>
</dbReference>
<feature type="compositionally biased region" description="Basic and acidic residues" evidence="17">
    <location>
        <begin position="1073"/>
        <end position="1092"/>
    </location>
</feature>
<dbReference type="Proteomes" id="UP001066276">
    <property type="component" value="Chromosome 7"/>
</dbReference>
<dbReference type="FunFam" id="1.25.10.10:FF:000695">
    <property type="entry name" value="Condensin complex subunit 1"/>
    <property type="match status" value="1"/>
</dbReference>
<dbReference type="Pfam" id="PF12717">
    <property type="entry name" value="Cnd1"/>
    <property type="match status" value="1"/>
</dbReference>
<evidence type="ECO:0000256" key="7">
    <source>
        <dbReference type="ARBA" id="ARBA00022490"/>
    </source>
</evidence>
<evidence type="ECO:0000256" key="10">
    <source>
        <dbReference type="ARBA" id="ARBA00022776"/>
    </source>
</evidence>
<protein>
    <recommendedName>
        <fullName evidence="5">Condensin complex subunit 1</fullName>
    </recommendedName>
    <alternativeName>
        <fullName evidence="16">Chromosome condensation-related SMC-associated protein 1</fullName>
    </alternativeName>
    <alternativeName>
        <fullName evidence="15">Chromosome-associated protein D2</fullName>
    </alternativeName>
    <alternativeName>
        <fullName evidence="14">Non-SMC condensin I complex subunit D2</fullName>
    </alternativeName>
</protein>
<evidence type="ECO:0000256" key="6">
    <source>
        <dbReference type="ARBA" id="ARBA00022454"/>
    </source>
</evidence>
<dbReference type="InterPro" id="IPR026971">
    <property type="entry name" value="CND1/NCAPD3"/>
</dbReference>
<feature type="compositionally biased region" description="Acidic residues" evidence="17">
    <location>
        <begin position="1486"/>
        <end position="1500"/>
    </location>
</feature>
<evidence type="ECO:0000259" key="19">
    <source>
        <dbReference type="Pfam" id="PF12922"/>
    </source>
</evidence>
<comment type="subcellular location">
    <subcellularLocation>
        <location evidence="2">Chromosome</location>
    </subcellularLocation>
    <subcellularLocation>
        <location evidence="3">Cytoplasm</location>
    </subcellularLocation>
    <subcellularLocation>
        <location evidence="1">Nucleus</location>
    </subcellularLocation>
</comment>
<comment type="similarity">
    <text evidence="4">Belongs to the CND1 (condensin subunit 1) family.</text>
</comment>
<reference evidence="20" key="1">
    <citation type="journal article" date="2022" name="bioRxiv">
        <title>Sequencing and chromosome-scale assembly of the giantPleurodeles waltlgenome.</title>
        <authorList>
            <person name="Brown T."/>
            <person name="Elewa A."/>
            <person name="Iarovenko S."/>
            <person name="Subramanian E."/>
            <person name="Araus A.J."/>
            <person name="Petzold A."/>
            <person name="Susuki M."/>
            <person name="Suzuki K.-i.T."/>
            <person name="Hayashi T."/>
            <person name="Toyoda A."/>
            <person name="Oliveira C."/>
            <person name="Osipova E."/>
            <person name="Leigh N.D."/>
            <person name="Simon A."/>
            <person name="Yun M.H."/>
        </authorList>
    </citation>
    <scope>NUCLEOTIDE SEQUENCE</scope>
    <source>
        <strain evidence="20">20211129_DDA</strain>
        <tissue evidence="20">Liver</tissue>
    </source>
</reference>
<evidence type="ECO:0000256" key="8">
    <source>
        <dbReference type="ARBA" id="ARBA00022553"/>
    </source>
</evidence>
<evidence type="ECO:0000256" key="16">
    <source>
        <dbReference type="ARBA" id="ARBA00081485"/>
    </source>
</evidence>
<evidence type="ECO:0000256" key="14">
    <source>
        <dbReference type="ARBA" id="ARBA00075131"/>
    </source>
</evidence>
<dbReference type="Gene3D" id="1.25.10.10">
    <property type="entry name" value="Leucine-rich Repeat Variant"/>
    <property type="match status" value="2"/>
</dbReference>
<proteinExistence type="inferred from homology"/>
<keyword evidence="10" id="KW-0498">Mitosis</keyword>
<keyword evidence="12" id="KW-0539">Nucleus</keyword>
<feature type="region of interest" description="Disordered" evidence="17">
    <location>
        <begin position="1073"/>
        <end position="1097"/>
    </location>
</feature>
<keyword evidence="21" id="KW-1185">Reference proteome</keyword>
<keyword evidence="6" id="KW-0158">Chromosome</keyword>
<keyword evidence="11" id="KW-0226">DNA condensation</keyword>
<sequence>MVKKRLSPFYGENDRIRSWSVTEPTGGEERRTMEDATPEDAALTLRKSEPTLGSRTVETVAETRTAGPGEHASEPPRFRRSVANPGTGVRDGGRKERELVSEGGVEMPFEFHIPLTFGELLHSGGIDQYVVQEVLPVRQLSTQLGAFQSAFRGAGPLAILEHFDTIYSILHHFRTIHLELKEDTLELLVKVVSRHASELPAILEDLTLSSADRSAHLNTLKMNCYLLTQLVEAFEAETYKTGLVNLEAGGRGKKGKLKAGGFDWEAERERVLQTILNLVQLEIRRLWSLSVVEEEFVSLVTGSCYKILENPSVSQVKNKPTRDVVSHLLGVMVKRYNHMLSASLKIIQLLQHFEHLAPIFVQAVSLWATDFGMKTIVGEIMREIGQKSPQELARETSGVKAYASFLTELGEQIPAVMIPSISVLLDHLDGESYMMRNAVLSVMAEMVIRVLSGDQMDEAARKTRDQFLDSLQDHMHDVHAFVRSKVLQILCRVVQEKALPLSRFHDVVTLTVGRLFDKSVNVCKNAIQLLATFLANNPFTCKLSSADLKEPLEKETLKLRELREKVRAAAPVVVITPEEEWEAMFPEVCTSLQAVLQGPPQEKEEQVDGIGEDETAEQVSERITRLLKKTSYKHAIALVQEATEHFKDSAFFSGKGVPEDQCILEILQKLFTGQQSVNGEASAGEPEQSEKLDKTEQGPDVSPSPEVQNTTSAVEPSELGKQEMLVQYLKDAYSFALKIEEAINVISKMMYETAVSVVQEVIDFFVTVSQFGVAQALLGVRRMLPLVWSKDPGVKEAVLGAYRRLYLSPSGESERAKAQALVHNLSLLTVDASLSTIQCLEEIVSEFVLKNEIRPAVIQHLWERFTEKSACSPLERRASVLLLGMMARGRPEIVGSNMDTLVTVGLGEKVHEDYRLAREVCNTILKIGDSQKQTLGKSKEPFRLPREHQLFDRLAEAVVGGITRPSLLWLPFTETAITVIYQLAEEPETICAQILQRCSKLVVEELDSATSEKPEAAEPPIDPQTSDEIPDCPTLPTFLLTHLLSLAGNVALQEVVHLERSVSSELRRRRVIKEDQEAKKSADKQKKQKGDESTMEEELGLVGACADDTEAELIRKICESELLADAQYLSVFVPLILKVCNSPGKYSDPDLCIAASLALAKFMMIGSDFCDTHLRLLFTMLEKSPLPSVRSNIMIALGDLSIRFPNLIEPWTPHLYARLRDDSCSVRKTSGMVMTHLILKDMVKVKGQVSEMAVLVIDPEAEIAALARNFFNELSNKGNAVYNLLPDIISRLSDPECGVDEEPFQTIMKQLLSYITKDKQTESLVEKLCQRFRTARTERQWRDLAHCLSLLPFSERGLRKMQENFECFGDKLTEDAVFNSFMTVIGKMRRGAKPELKVLIDEFEQKLRACHGRGMENMEGAVDSQENAMPPPSAAKSAKNPTGKRRPLSARNAGGQNEEDDFTTPKPRANRRGPATRKKLTVAFSSDEESAEDMEAEMSEAETPKNTTPIRRTSTRTTRAK</sequence>
<dbReference type="InterPro" id="IPR016024">
    <property type="entry name" value="ARM-type_fold"/>
</dbReference>
<name>A0AAV7PB61_PLEWA</name>
<evidence type="ECO:0000256" key="11">
    <source>
        <dbReference type="ARBA" id="ARBA00023067"/>
    </source>
</evidence>
<dbReference type="InterPro" id="IPR032682">
    <property type="entry name" value="Cnd1_C"/>
</dbReference>
<feature type="compositionally biased region" description="Low complexity" evidence="17">
    <location>
        <begin position="1507"/>
        <end position="1521"/>
    </location>
</feature>
<feature type="domain" description="Condensin complex subunit 1 N-terminal" evidence="19">
    <location>
        <begin position="180"/>
        <end position="342"/>
    </location>
</feature>
<keyword evidence="13" id="KW-0131">Cell cycle</keyword>
<dbReference type="InterPro" id="IPR007673">
    <property type="entry name" value="Condensin_cplx_su1"/>
</dbReference>
<feature type="compositionally biased region" description="Basic and acidic residues" evidence="17">
    <location>
        <begin position="688"/>
        <end position="697"/>
    </location>
</feature>
<dbReference type="GO" id="GO:0042393">
    <property type="term" value="F:histone binding"/>
    <property type="evidence" value="ECO:0007669"/>
    <property type="project" value="TreeGrafter"/>
</dbReference>
<evidence type="ECO:0000313" key="21">
    <source>
        <dbReference type="Proteomes" id="UP001066276"/>
    </source>
</evidence>
<dbReference type="EMBL" id="JANPWB010000011">
    <property type="protein sequence ID" value="KAJ1122465.1"/>
    <property type="molecule type" value="Genomic_DNA"/>
</dbReference>
<organism evidence="20 21">
    <name type="scientific">Pleurodeles waltl</name>
    <name type="common">Iberian ribbed newt</name>
    <dbReference type="NCBI Taxonomy" id="8319"/>
    <lineage>
        <taxon>Eukaryota</taxon>
        <taxon>Metazoa</taxon>
        <taxon>Chordata</taxon>
        <taxon>Craniata</taxon>
        <taxon>Vertebrata</taxon>
        <taxon>Euteleostomi</taxon>
        <taxon>Amphibia</taxon>
        <taxon>Batrachia</taxon>
        <taxon>Caudata</taxon>
        <taxon>Salamandroidea</taxon>
        <taxon>Salamandridae</taxon>
        <taxon>Pleurodelinae</taxon>
        <taxon>Pleurodeles</taxon>
    </lineage>
</organism>
<evidence type="ECO:0000256" key="13">
    <source>
        <dbReference type="ARBA" id="ARBA00023306"/>
    </source>
</evidence>
<feature type="region of interest" description="Disordered" evidence="17">
    <location>
        <begin position="677"/>
        <end position="715"/>
    </location>
</feature>
<dbReference type="PANTHER" id="PTHR14222">
    <property type="entry name" value="CONDENSIN"/>
    <property type="match status" value="1"/>
</dbReference>
<evidence type="ECO:0000259" key="18">
    <source>
        <dbReference type="Pfam" id="PF12717"/>
    </source>
</evidence>
<dbReference type="GO" id="GO:0010032">
    <property type="term" value="P:meiotic chromosome condensation"/>
    <property type="evidence" value="ECO:0007669"/>
    <property type="project" value="TreeGrafter"/>
</dbReference>
<dbReference type="InterPro" id="IPR024324">
    <property type="entry name" value="Condensin_cplx_su1_N"/>
</dbReference>
<evidence type="ECO:0000313" key="20">
    <source>
        <dbReference type="EMBL" id="KAJ1122465.1"/>
    </source>
</evidence>
<dbReference type="Pfam" id="PF12922">
    <property type="entry name" value="Cnd1_N"/>
    <property type="match status" value="1"/>
</dbReference>
<feature type="domain" description="Condensin complex subunit 1 C-terminal" evidence="18">
    <location>
        <begin position="1189"/>
        <end position="1349"/>
    </location>
</feature>
<keyword evidence="9" id="KW-0132">Cell division</keyword>
<dbReference type="InterPro" id="IPR011989">
    <property type="entry name" value="ARM-like"/>
</dbReference>
<dbReference type="SUPFAM" id="SSF48371">
    <property type="entry name" value="ARM repeat"/>
    <property type="match status" value="1"/>
</dbReference>
<comment type="caution">
    <text evidence="20">The sequence shown here is derived from an EMBL/GenBank/DDBJ whole genome shotgun (WGS) entry which is preliminary data.</text>
</comment>
<accession>A0AAV7PB61</accession>
<feature type="region of interest" description="Disordered" evidence="17">
    <location>
        <begin position="1009"/>
        <end position="1028"/>
    </location>
</feature>
<dbReference type="GO" id="GO:0000779">
    <property type="term" value="C:condensed chromosome, centromeric region"/>
    <property type="evidence" value="ECO:0007669"/>
    <property type="project" value="TreeGrafter"/>
</dbReference>
<dbReference type="GO" id="GO:0000796">
    <property type="term" value="C:condensin complex"/>
    <property type="evidence" value="ECO:0007669"/>
    <property type="project" value="TreeGrafter"/>
</dbReference>
<keyword evidence="7" id="KW-0963">Cytoplasm</keyword>
<keyword evidence="8" id="KW-0597">Phosphoprotein</keyword>
<evidence type="ECO:0000256" key="15">
    <source>
        <dbReference type="ARBA" id="ARBA00080470"/>
    </source>
</evidence>
<evidence type="ECO:0000256" key="4">
    <source>
        <dbReference type="ARBA" id="ARBA00009606"/>
    </source>
</evidence>
<dbReference type="GO" id="GO:0005634">
    <property type="term" value="C:nucleus"/>
    <property type="evidence" value="ECO:0007669"/>
    <property type="project" value="UniProtKB-SubCell"/>
</dbReference>
<evidence type="ECO:0000256" key="3">
    <source>
        <dbReference type="ARBA" id="ARBA00004496"/>
    </source>
</evidence>
<gene>
    <name evidence="20" type="ORF">NDU88_000952</name>
</gene>
<evidence type="ECO:0000256" key="17">
    <source>
        <dbReference type="SAM" id="MobiDB-lite"/>
    </source>
</evidence>
<dbReference type="GO" id="GO:0005737">
    <property type="term" value="C:cytoplasm"/>
    <property type="evidence" value="ECO:0007669"/>
    <property type="project" value="UniProtKB-SubCell"/>
</dbReference>